<dbReference type="EMBL" id="ML977180">
    <property type="protein sequence ID" value="KAF1982818.1"/>
    <property type="molecule type" value="Genomic_DNA"/>
</dbReference>
<reference evidence="1" key="1">
    <citation type="journal article" date="2020" name="Stud. Mycol.">
        <title>101 Dothideomycetes genomes: a test case for predicting lifestyles and emergence of pathogens.</title>
        <authorList>
            <person name="Haridas S."/>
            <person name="Albert R."/>
            <person name="Binder M."/>
            <person name="Bloem J."/>
            <person name="Labutti K."/>
            <person name="Salamov A."/>
            <person name="Andreopoulos B."/>
            <person name="Baker S."/>
            <person name="Barry K."/>
            <person name="Bills G."/>
            <person name="Bluhm B."/>
            <person name="Cannon C."/>
            <person name="Castanera R."/>
            <person name="Culley D."/>
            <person name="Daum C."/>
            <person name="Ezra D."/>
            <person name="Gonzalez J."/>
            <person name="Henrissat B."/>
            <person name="Kuo A."/>
            <person name="Liang C."/>
            <person name="Lipzen A."/>
            <person name="Lutzoni F."/>
            <person name="Magnuson J."/>
            <person name="Mondo S."/>
            <person name="Nolan M."/>
            <person name="Ohm R."/>
            <person name="Pangilinan J."/>
            <person name="Park H.-J."/>
            <person name="Ramirez L."/>
            <person name="Alfaro M."/>
            <person name="Sun H."/>
            <person name="Tritt A."/>
            <person name="Yoshinaga Y."/>
            <person name="Zwiers L.-H."/>
            <person name="Turgeon B."/>
            <person name="Goodwin S."/>
            <person name="Spatafora J."/>
            <person name="Crous P."/>
            <person name="Grigoriev I."/>
        </authorList>
    </citation>
    <scope>NUCLEOTIDE SEQUENCE</scope>
    <source>
        <strain evidence="1">CBS 113979</strain>
    </source>
</reference>
<protein>
    <submittedName>
        <fullName evidence="1">Uncharacterized protein</fullName>
    </submittedName>
</protein>
<organism evidence="1 2">
    <name type="scientific">Aulographum hederae CBS 113979</name>
    <dbReference type="NCBI Taxonomy" id="1176131"/>
    <lineage>
        <taxon>Eukaryota</taxon>
        <taxon>Fungi</taxon>
        <taxon>Dikarya</taxon>
        <taxon>Ascomycota</taxon>
        <taxon>Pezizomycotina</taxon>
        <taxon>Dothideomycetes</taxon>
        <taxon>Pleosporomycetidae</taxon>
        <taxon>Aulographales</taxon>
        <taxon>Aulographaceae</taxon>
    </lineage>
</organism>
<evidence type="ECO:0000313" key="2">
    <source>
        <dbReference type="Proteomes" id="UP000800041"/>
    </source>
</evidence>
<evidence type="ECO:0000313" key="1">
    <source>
        <dbReference type="EMBL" id="KAF1982818.1"/>
    </source>
</evidence>
<dbReference type="AlphaFoldDB" id="A0A6G1GQ06"/>
<dbReference type="Proteomes" id="UP000800041">
    <property type="component" value="Unassembled WGS sequence"/>
</dbReference>
<sequence>MAGRLAQLGGDDTPIGVHWVDGYRKRNPRVSTLIGRYLDKTESMDQIQMQFKVFSSCIKRSAMIIISRHKIDGISMNTAS</sequence>
<gene>
    <name evidence="1" type="ORF">K402DRAFT_437350</name>
</gene>
<dbReference type="OrthoDB" id="5396311at2759"/>
<accession>A0A6G1GQ06</accession>
<name>A0A6G1GQ06_9PEZI</name>
<proteinExistence type="predicted"/>
<keyword evidence="2" id="KW-1185">Reference proteome</keyword>